<gene>
    <name evidence="2" type="ORF">N657DRAFT_680148</name>
</gene>
<proteinExistence type="predicted"/>
<accession>A0AAN6U1H9</accession>
<evidence type="ECO:0000313" key="3">
    <source>
        <dbReference type="Proteomes" id="UP001302602"/>
    </source>
</evidence>
<name>A0AAN6U1H9_9PEZI</name>
<dbReference type="EMBL" id="MU853227">
    <property type="protein sequence ID" value="KAK4124106.1"/>
    <property type="molecule type" value="Genomic_DNA"/>
</dbReference>
<dbReference type="RefSeq" id="XP_062647877.1">
    <property type="nucleotide sequence ID" value="XM_062796252.1"/>
</dbReference>
<dbReference type="AlphaFoldDB" id="A0AAN6U1H9"/>
<feature type="compositionally biased region" description="Low complexity" evidence="1">
    <location>
        <begin position="61"/>
        <end position="71"/>
    </location>
</feature>
<comment type="caution">
    <text evidence="2">The sequence shown here is derived from an EMBL/GenBank/DDBJ whole genome shotgun (WGS) entry which is preliminary data.</text>
</comment>
<organism evidence="2 3">
    <name type="scientific">Parathielavia appendiculata</name>
    <dbReference type="NCBI Taxonomy" id="2587402"/>
    <lineage>
        <taxon>Eukaryota</taxon>
        <taxon>Fungi</taxon>
        <taxon>Dikarya</taxon>
        <taxon>Ascomycota</taxon>
        <taxon>Pezizomycotina</taxon>
        <taxon>Sordariomycetes</taxon>
        <taxon>Sordariomycetidae</taxon>
        <taxon>Sordariales</taxon>
        <taxon>Chaetomiaceae</taxon>
        <taxon>Parathielavia</taxon>
    </lineage>
</organism>
<dbReference type="Proteomes" id="UP001302602">
    <property type="component" value="Unassembled WGS sequence"/>
</dbReference>
<evidence type="ECO:0000313" key="2">
    <source>
        <dbReference type="EMBL" id="KAK4124106.1"/>
    </source>
</evidence>
<feature type="compositionally biased region" description="Polar residues" evidence="1">
    <location>
        <begin position="40"/>
        <end position="54"/>
    </location>
</feature>
<evidence type="ECO:0000256" key="1">
    <source>
        <dbReference type="SAM" id="MobiDB-lite"/>
    </source>
</evidence>
<reference evidence="2" key="1">
    <citation type="journal article" date="2023" name="Mol. Phylogenet. Evol.">
        <title>Genome-scale phylogeny and comparative genomics of the fungal order Sordariales.</title>
        <authorList>
            <person name="Hensen N."/>
            <person name="Bonometti L."/>
            <person name="Westerberg I."/>
            <person name="Brannstrom I.O."/>
            <person name="Guillou S."/>
            <person name="Cros-Aarteil S."/>
            <person name="Calhoun S."/>
            <person name="Haridas S."/>
            <person name="Kuo A."/>
            <person name="Mondo S."/>
            <person name="Pangilinan J."/>
            <person name="Riley R."/>
            <person name="LaButti K."/>
            <person name="Andreopoulos B."/>
            <person name="Lipzen A."/>
            <person name="Chen C."/>
            <person name="Yan M."/>
            <person name="Daum C."/>
            <person name="Ng V."/>
            <person name="Clum A."/>
            <person name="Steindorff A."/>
            <person name="Ohm R.A."/>
            <person name="Martin F."/>
            <person name="Silar P."/>
            <person name="Natvig D.O."/>
            <person name="Lalanne C."/>
            <person name="Gautier V."/>
            <person name="Ament-Velasquez S.L."/>
            <person name="Kruys A."/>
            <person name="Hutchinson M.I."/>
            <person name="Powell A.J."/>
            <person name="Barry K."/>
            <person name="Miller A.N."/>
            <person name="Grigoriev I.V."/>
            <person name="Debuchy R."/>
            <person name="Gladieux P."/>
            <person name="Hiltunen Thoren M."/>
            <person name="Johannesson H."/>
        </authorList>
    </citation>
    <scope>NUCLEOTIDE SEQUENCE</scope>
    <source>
        <strain evidence="2">CBS 731.68</strain>
    </source>
</reference>
<sequence>MGCLCCLFKSITKKHKKTTGNIPPRVLGPQPVQPPGAYYQRQSQNPQKVPSSGTPFDPRTAANAAMAQAGACKEPATTGAY</sequence>
<feature type="region of interest" description="Disordered" evidence="1">
    <location>
        <begin position="17"/>
        <end position="81"/>
    </location>
</feature>
<dbReference type="GeneID" id="87833020"/>
<protein>
    <submittedName>
        <fullName evidence="2">Uncharacterized protein</fullName>
    </submittedName>
</protein>
<keyword evidence="3" id="KW-1185">Reference proteome</keyword>
<reference evidence="2" key="2">
    <citation type="submission" date="2023-05" db="EMBL/GenBank/DDBJ databases">
        <authorList>
            <consortium name="Lawrence Berkeley National Laboratory"/>
            <person name="Steindorff A."/>
            <person name="Hensen N."/>
            <person name="Bonometti L."/>
            <person name="Westerberg I."/>
            <person name="Brannstrom I.O."/>
            <person name="Guillou S."/>
            <person name="Cros-Aarteil S."/>
            <person name="Calhoun S."/>
            <person name="Haridas S."/>
            <person name="Kuo A."/>
            <person name="Mondo S."/>
            <person name="Pangilinan J."/>
            <person name="Riley R."/>
            <person name="Labutti K."/>
            <person name="Andreopoulos B."/>
            <person name="Lipzen A."/>
            <person name="Chen C."/>
            <person name="Yanf M."/>
            <person name="Daum C."/>
            <person name="Ng V."/>
            <person name="Clum A."/>
            <person name="Ohm R."/>
            <person name="Martin F."/>
            <person name="Silar P."/>
            <person name="Natvig D."/>
            <person name="Lalanne C."/>
            <person name="Gautier V."/>
            <person name="Ament-Velasquez S.L."/>
            <person name="Kruys A."/>
            <person name="Hutchinson M.I."/>
            <person name="Powell A.J."/>
            <person name="Barry K."/>
            <person name="Miller A.N."/>
            <person name="Grigoriev I.V."/>
            <person name="Debuchy R."/>
            <person name="Gladieux P."/>
            <person name="Thoren M.H."/>
            <person name="Johannesson H."/>
        </authorList>
    </citation>
    <scope>NUCLEOTIDE SEQUENCE</scope>
    <source>
        <strain evidence="2">CBS 731.68</strain>
    </source>
</reference>